<keyword evidence="8" id="KW-1185">Reference proteome</keyword>
<evidence type="ECO:0000313" key="7">
    <source>
        <dbReference type="EMBL" id="GAV06039.1"/>
    </source>
</evidence>
<keyword evidence="2 6" id="KW-0812">Transmembrane</keyword>
<evidence type="ECO:0000313" key="8">
    <source>
        <dbReference type="Proteomes" id="UP000186922"/>
    </source>
</evidence>
<evidence type="ECO:0000256" key="1">
    <source>
        <dbReference type="ARBA" id="ARBA00004225"/>
    </source>
</evidence>
<keyword evidence="5 6" id="KW-0472">Membrane</keyword>
<feature type="transmembrane region" description="Helical" evidence="6">
    <location>
        <begin position="41"/>
        <end position="61"/>
    </location>
</feature>
<dbReference type="PANTHER" id="PTHR16296:SF2">
    <property type="entry name" value="TRANSMEMBRANE PROTEIN 126A"/>
    <property type="match status" value="1"/>
</dbReference>
<feature type="transmembrane region" description="Helical" evidence="6">
    <location>
        <begin position="116"/>
        <end position="142"/>
    </location>
</feature>
<protein>
    <submittedName>
        <fullName evidence="7">Uncharacterized protein</fullName>
    </submittedName>
</protein>
<name>A0A1D1W4Z6_RAMVA</name>
<dbReference type="OrthoDB" id="6234762at2759"/>
<keyword evidence="3 6" id="KW-1133">Transmembrane helix</keyword>
<evidence type="ECO:0000256" key="4">
    <source>
        <dbReference type="ARBA" id="ARBA00023128"/>
    </source>
</evidence>
<comment type="subcellular location">
    <subcellularLocation>
        <location evidence="1">Mitochondrion membrane</location>
        <topology evidence="1">Multi-pass membrane protein</topology>
    </subcellularLocation>
</comment>
<organism evidence="7 8">
    <name type="scientific">Ramazzottius varieornatus</name>
    <name type="common">Water bear</name>
    <name type="synonym">Tardigrade</name>
    <dbReference type="NCBI Taxonomy" id="947166"/>
    <lineage>
        <taxon>Eukaryota</taxon>
        <taxon>Metazoa</taxon>
        <taxon>Ecdysozoa</taxon>
        <taxon>Tardigrada</taxon>
        <taxon>Eutardigrada</taxon>
        <taxon>Parachela</taxon>
        <taxon>Hypsibioidea</taxon>
        <taxon>Ramazzottiidae</taxon>
        <taxon>Ramazzottius</taxon>
    </lineage>
</organism>
<dbReference type="AlphaFoldDB" id="A0A1D1W4Z6"/>
<proteinExistence type="predicted"/>
<evidence type="ECO:0000256" key="5">
    <source>
        <dbReference type="ARBA" id="ARBA00023136"/>
    </source>
</evidence>
<dbReference type="Pfam" id="PF07114">
    <property type="entry name" value="TMEM126"/>
    <property type="match status" value="1"/>
</dbReference>
<evidence type="ECO:0000256" key="6">
    <source>
        <dbReference type="SAM" id="Phobius"/>
    </source>
</evidence>
<dbReference type="InterPro" id="IPR009801">
    <property type="entry name" value="TMEM126"/>
</dbReference>
<feature type="transmembrane region" description="Helical" evidence="6">
    <location>
        <begin position="174"/>
        <end position="193"/>
    </location>
</feature>
<dbReference type="PANTHER" id="PTHR16296">
    <property type="entry name" value="UNCHARACTERIZED HYPOTHALAMUS PROTEIN HT007"/>
    <property type="match status" value="1"/>
</dbReference>
<evidence type="ECO:0000256" key="2">
    <source>
        <dbReference type="ARBA" id="ARBA00022692"/>
    </source>
</evidence>
<dbReference type="GO" id="GO:0031966">
    <property type="term" value="C:mitochondrial membrane"/>
    <property type="evidence" value="ECO:0007669"/>
    <property type="project" value="UniProtKB-SubCell"/>
</dbReference>
<dbReference type="EMBL" id="BDGG01000013">
    <property type="protein sequence ID" value="GAV06039.1"/>
    <property type="molecule type" value="Genomic_DNA"/>
</dbReference>
<evidence type="ECO:0000256" key="3">
    <source>
        <dbReference type="ARBA" id="ARBA00022989"/>
    </source>
</evidence>
<keyword evidence="4" id="KW-0496">Mitochondrion</keyword>
<dbReference type="STRING" id="947166.A0A1D1W4Z6"/>
<sequence>MIKDPLKKLIKPPGFKENSDEIETRRWGIIHLFKPASDVFVLKYGASILSSLVAISGMSFHIHYRKFLKLGRIGFISGALPSILLPSAMTGLMQYHFVLTPLVTIQSAMCPTCFEIRSACIQVVGGVLAPILTTSSVALFTATIGRSTAMPRWQDFSYWLKFYKDLNKGIPRKAAYFSVMHMAASLVFVSFAVKSLAKVWDYEHGSRKLLQKKYRVEAPNEEQKPLYPLLSQTQEPVSGQNRF</sequence>
<accession>A0A1D1W4Z6</accession>
<comment type="caution">
    <text evidence="7">The sequence shown here is derived from an EMBL/GenBank/DDBJ whole genome shotgun (WGS) entry which is preliminary data.</text>
</comment>
<gene>
    <name evidence="7" type="primary">RvY_16078-1</name>
    <name evidence="7" type="synonym">RvY_16078.1</name>
    <name evidence="7" type="ORF">RvY_16078</name>
</gene>
<dbReference type="Proteomes" id="UP000186922">
    <property type="component" value="Unassembled WGS sequence"/>
</dbReference>
<reference evidence="7 8" key="1">
    <citation type="journal article" date="2016" name="Nat. Commun.">
        <title>Extremotolerant tardigrade genome and improved radiotolerance of human cultured cells by tardigrade-unique protein.</title>
        <authorList>
            <person name="Hashimoto T."/>
            <person name="Horikawa D.D."/>
            <person name="Saito Y."/>
            <person name="Kuwahara H."/>
            <person name="Kozuka-Hata H."/>
            <person name="Shin-I T."/>
            <person name="Minakuchi Y."/>
            <person name="Ohishi K."/>
            <person name="Motoyama A."/>
            <person name="Aizu T."/>
            <person name="Enomoto A."/>
            <person name="Kondo K."/>
            <person name="Tanaka S."/>
            <person name="Hara Y."/>
            <person name="Koshikawa S."/>
            <person name="Sagara H."/>
            <person name="Miura T."/>
            <person name="Yokobori S."/>
            <person name="Miyagawa K."/>
            <person name="Suzuki Y."/>
            <person name="Kubo T."/>
            <person name="Oyama M."/>
            <person name="Kohara Y."/>
            <person name="Fujiyama A."/>
            <person name="Arakawa K."/>
            <person name="Katayama T."/>
            <person name="Toyoda A."/>
            <person name="Kunieda T."/>
        </authorList>
    </citation>
    <scope>NUCLEOTIDE SEQUENCE [LARGE SCALE GENOMIC DNA]</scope>
    <source>
        <strain evidence="7 8">YOKOZUNA-1</strain>
    </source>
</reference>
<feature type="transmembrane region" description="Helical" evidence="6">
    <location>
        <begin position="73"/>
        <end position="96"/>
    </location>
</feature>
<dbReference type="GO" id="GO:0032981">
    <property type="term" value="P:mitochondrial respiratory chain complex I assembly"/>
    <property type="evidence" value="ECO:0007669"/>
    <property type="project" value="TreeGrafter"/>
</dbReference>